<evidence type="ECO:0000313" key="4">
    <source>
        <dbReference type="Proteomes" id="UP000660380"/>
    </source>
</evidence>
<dbReference type="InterPro" id="IPR000424">
    <property type="entry name" value="Primosome_PriB/ssb"/>
</dbReference>
<sequence length="103" mass="11412">MNDCTIAITIVAAPEYRHTRNGDHIAQCLGAFYSPHHNEKDAPPPPSTIKVVAWGENLATQLSSLRSSQQCVIQGRLQMNTVERPEGFKEKLAELTAERIISI</sequence>
<name>A0ABR8GPS4_9CYAN</name>
<dbReference type="EMBL" id="JACJTA010000015">
    <property type="protein sequence ID" value="MBD2604753.1"/>
    <property type="molecule type" value="Genomic_DNA"/>
</dbReference>
<proteinExistence type="predicted"/>
<dbReference type="Gene3D" id="2.40.50.140">
    <property type="entry name" value="Nucleic acid-binding proteins"/>
    <property type="match status" value="1"/>
</dbReference>
<dbReference type="SUPFAM" id="SSF50249">
    <property type="entry name" value="Nucleic acid-binding proteins"/>
    <property type="match status" value="1"/>
</dbReference>
<protein>
    <submittedName>
        <fullName evidence="3">Single-stranded DNA-binding protein</fullName>
    </submittedName>
</protein>
<evidence type="ECO:0000256" key="1">
    <source>
        <dbReference type="ARBA" id="ARBA00023125"/>
    </source>
</evidence>
<dbReference type="PROSITE" id="PS50935">
    <property type="entry name" value="SSB"/>
    <property type="match status" value="1"/>
</dbReference>
<gene>
    <name evidence="3" type="ORF">H6G81_09480</name>
</gene>
<accession>A0ABR8GPS4</accession>
<dbReference type="Proteomes" id="UP000660380">
    <property type="component" value="Unassembled WGS sequence"/>
</dbReference>
<dbReference type="GO" id="GO:0003677">
    <property type="term" value="F:DNA binding"/>
    <property type="evidence" value="ECO:0007669"/>
    <property type="project" value="UniProtKB-KW"/>
</dbReference>
<evidence type="ECO:0000256" key="2">
    <source>
        <dbReference type="PROSITE-ProRule" id="PRU00252"/>
    </source>
</evidence>
<comment type="caution">
    <text evidence="3">The sequence shown here is derived from an EMBL/GenBank/DDBJ whole genome shotgun (WGS) entry which is preliminary data.</text>
</comment>
<keyword evidence="4" id="KW-1185">Reference proteome</keyword>
<dbReference type="RefSeq" id="WP_038295765.1">
    <property type="nucleotide sequence ID" value="NZ_JACJTA010000015.1"/>
</dbReference>
<dbReference type="Pfam" id="PF00436">
    <property type="entry name" value="SSB"/>
    <property type="match status" value="1"/>
</dbReference>
<organism evidence="3 4">
    <name type="scientific">Scytonema hofmannii FACHB-248</name>
    <dbReference type="NCBI Taxonomy" id="1842502"/>
    <lineage>
        <taxon>Bacteria</taxon>
        <taxon>Bacillati</taxon>
        <taxon>Cyanobacteriota</taxon>
        <taxon>Cyanophyceae</taxon>
        <taxon>Nostocales</taxon>
        <taxon>Scytonemataceae</taxon>
        <taxon>Scytonema</taxon>
    </lineage>
</organism>
<dbReference type="CDD" id="cd04496">
    <property type="entry name" value="SSB_OBF"/>
    <property type="match status" value="1"/>
</dbReference>
<evidence type="ECO:0000313" key="3">
    <source>
        <dbReference type="EMBL" id="MBD2604753.1"/>
    </source>
</evidence>
<keyword evidence="1 2" id="KW-0238">DNA-binding</keyword>
<dbReference type="InterPro" id="IPR012340">
    <property type="entry name" value="NA-bd_OB-fold"/>
</dbReference>
<reference evidence="3 4" key="1">
    <citation type="journal article" date="2020" name="ISME J.">
        <title>Comparative genomics reveals insights into cyanobacterial evolution and habitat adaptation.</title>
        <authorList>
            <person name="Chen M.Y."/>
            <person name="Teng W.K."/>
            <person name="Zhao L."/>
            <person name="Hu C.X."/>
            <person name="Zhou Y.K."/>
            <person name="Han B.P."/>
            <person name="Song L.R."/>
            <person name="Shu W.S."/>
        </authorList>
    </citation>
    <scope>NUCLEOTIDE SEQUENCE [LARGE SCALE GENOMIC DNA]</scope>
    <source>
        <strain evidence="3 4">FACHB-248</strain>
    </source>
</reference>